<dbReference type="Proteomes" id="UP000680815">
    <property type="component" value="Unassembled WGS sequence"/>
</dbReference>
<keyword evidence="2" id="KW-0732">Signal</keyword>
<evidence type="ECO:0000313" key="4">
    <source>
        <dbReference type="Proteomes" id="UP000680815"/>
    </source>
</evidence>
<organism evidence="3 4">
    <name type="scientific">Roseomonas nitratireducens</name>
    <dbReference type="NCBI Taxonomy" id="2820810"/>
    <lineage>
        <taxon>Bacteria</taxon>
        <taxon>Pseudomonadati</taxon>
        <taxon>Pseudomonadota</taxon>
        <taxon>Alphaproteobacteria</taxon>
        <taxon>Acetobacterales</taxon>
        <taxon>Roseomonadaceae</taxon>
        <taxon>Roseomonas</taxon>
    </lineage>
</organism>
<protein>
    <submittedName>
        <fullName evidence="3">Tripartite tricarboxylate transporter substrate binding protein</fullName>
    </submittedName>
</protein>
<dbReference type="PIRSF" id="PIRSF017082">
    <property type="entry name" value="YflP"/>
    <property type="match status" value="1"/>
</dbReference>
<name>A0ABS4AV44_9PROT</name>
<dbReference type="EMBL" id="JAGIYZ010000014">
    <property type="protein sequence ID" value="MBP0465216.1"/>
    <property type="molecule type" value="Genomic_DNA"/>
</dbReference>
<comment type="caution">
    <text evidence="3">The sequence shown here is derived from an EMBL/GenBank/DDBJ whole genome shotgun (WGS) entry which is preliminary data.</text>
</comment>
<dbReference type="PANTHER" id="PTHR42928">
    <property type="entry name" value="TRICARBOXYLATE-BINDING PROTEIN"/>
    <property type="match status" value="1"/>
</dbReference>
<evidence type="ECO:0000256" key="2">
    <source>
        <dbReference type="SAM" id="SignalP"/>
    </source>
</evidence>
<sequence length="325" mass="33405">MTRITRRAALGAGAALALPAAPRAQGAFPTRPITVIVPNPPGGGTDFAARLFQEGMQAALGQPVVIENRPGANGNIAINAVARAQPDGHTLLLQYNGYHAGNPAMMQNLTWDPIRDLAIVGMATMAPHVILVAPNVPANTLAEFIAHARANPGKLNYASSGNGSIQHIGGVLFSRAIGAEMVHVPYRGAAPALQDVAGGRVEMFITTPSSAVALIQGGRVKALAMASARRASGLPDVPTTAEAGLPGFTLDAWFAFAAPAGTPRAVQERLNAAIRGVAEQPAVRQRAEQAGASTAAMTLAELDALARREVAELGAVIRAAGITIE</sequence>
<comment type="similarity">
    <text evidence="1">Belongs to the UPF0065 (bug) family.</text>
</comment>
<dbReference type="RefSeq" id="WP_209352606.1">
    <property type="nucleotide sequence ID" value="NZ_JAGIYZ010000014.1"/>
</dbReference>
<dbReference type="PANTHER" id="PTHR42928:SF5">
    <property type="entry name" value="BLR1237 PROTEIN"/>
    <property type="match status" value="1"/>
</dbReference>
<evidence type="ECO:0000313" key="3">
    <source>
        <dbReference type="EMBL" id="MBP0465216.1"/>
    </source>
</evidence>
<dbReference type="Gene3D" id="3.40.190.10">
    <property type="entry name" value="Periplasmic binding protein-like II"/>
    <property type="match status" value="1"/>
</dbReference>
<feature type="signal peptide" evidence="2">
    <location>
        <begin position="1"/>
        <end position="26"/>
    </location>
</feature>
<keyword evidence="4" id="KW-1185">Reference proteome</keyword>
<dbReference type="Pfam" id="PF03401">
    <property type="entry name" value="TctC"/>
    <property type="match status" value="1"/>
</dbReference>
<dbReference type="Gene3D" id="3.40.190.150">
    <property type="entry name" value="Bordetella uptake gene, domain 1"/>
    <property type="match status" value="1"/>
</dbReference>
<dbReference type="SUPFAM" id="SSF53850">
    <property type="entry name" value="Periplasmic binding protein-like II"/>
    <property type="match status" value="1"/>
</dbReference>
<proteinExistence type="inferred from homology"/>
<gene>
    <name evidence="3" type="ORF">J5Y09_14925</name>
</gene>
<feature type="chain" id="PRO_5047447734" evidence="2">
    <location>
        <begin position="27"/>
        <end position="325"/>
    </location>
</feature>
<dbReference type="InterPro" id="IPR005064">
    <property type="entry name" value="BUG"/>
</dbReference>
<reference evidence="3 4" key="1">
    <citation type="submission" date="2021-03" db="EMBL/GenBank/DDBJ databases">
        <authorList>
            <person name="So Y."/>
        </authorList>
    </citation>
    <scope>NUCLEOTIDE SEQUENCE [LARGE SCALE GENOMIC DNA]</scope>
    <source>
        <strain evidence="3 4">PWR1</strain>
    </source>
</reference>
<accession>A0ABS4AV44</accession>
<dbReference type="CDD" id="cd13578">
    <property type="entry name" value="PBP2_Bug27"/>
    <property type="match status" value="1"/>
</dbReference>
<dbReference type="InterPro" id="IPR042100">
    <property type="entry name" value="Bug_dom1"/>
</dbReference>
<evidence type="ECO:0000256" key="1">
    <source>
        <dbReference type="ARBA" id="ARBA00006987"/>
    </source>
</evidence>